<dbReference type="Pfam" id="PF02558">
    <property type="entry name" value="ApbA"/>
    <property type="match status" value="1"/>
</dbReference>
<dbReference type="Gene3D" id="3.40.50.720">
    <property type="entry name" value="NAD(P)-binding Rossmann-like Domain"/>
    <property type="match status" value="1"/>
</dbReference>
<comment type="pathway">
    <text evidence="4">Cofactor biosynthesis; (R)-pantothenate biosynthesis; (R)-pantoate from 3-methyl-2-oxobutanoate: step 2/2.</text>
</comment>
<comment type="caution">
    <text evidence="9">The sequence shown here is derived from an EMBL/GenBank/DDBJ whole genome shotgun (WGS) entry which is preliminary data.</text>
</comment>
<evidence type="ECO:0000313" key="12">
    <source>
        <dbReference type="Proteomes" id="UP000474042"/>
    </source>
</evidence>
<evidence type="ECO:0000256" key="4">
    <source>
        <dbReference type="RuleBase" id="RU362068"/>
    </source>
</evidence>
<dbReference type="EMBL" id="WOFV02000053">
    <property type="protein sequence ID" value="NAS19030.1"/>
    <property type="molecule type" value="Genomic_DNA"/>
</dbReference>
<dbReference type="GO" id="GO:0005737">
    <property type="term" value="C:cytoplasm"/>
    <property type="evidence" value="ECO:0007669"/>
    <property type="project" value="TreeGrafter"/>
</dbReference>
<evidence type="ECO:0000256" key="1">
    <source>
        <dbReference type="ARBA" id="ARBA00007870"/>
    </source>
</evidence>
<dbReference type="InterPro" id="IPR013332">
    <property type="entry name" value="KPR_N"/>
</dbReference>
<dbReference type="InterPro" id="IPR051402">
    <property type="entry name" value="KPR-Related"/>
</dbReference>
<keyword evidence="4" id="KW-0566">Pantothenate biosynthesis</keyword>
<dbReference type="Pfam" id="PF08546">
    <property type="entry name" value="ApbA_C"/>
    <property type="match status" value="1"/>
</dbReference>
<dbReference type="GO" id="GO:0015940">
    <property type="term" value="P:pantothenate biosynthetic process"/>
    <property type="evidence" value="ECO:0007669"/>
    <property type="project" value="UniProtKB-UniPathway"/>
</dbReference>
<dbReference type="EC" id="1.1.1.169" evidence="4"/>
<reference evidence="9 10" key="1">
    <citation type="submission" date="2016-01" db="EMBL/GenBank/DDBJ databases">
        <title>Characterization of the Clostridium difficile lineages that are prevalent in Hong Kong and China.</title>
        <authorList>
            <person name="Kwok J.S.-L."/>
            <person name="Lam W.-Y."/>
            <person name="Ip M."/>
            <person name="Chan T.-F."/>
            <person name="Hawkey P.M."/>
            <person name="Tsui S.K.-W."/>
        </authorList>
    </citation>
    <scope>NUCLEOTIDE SEQUENCE [LARGE SCALE GENOMIC DNA]</scope>
    <source>
        <strain evidence="9 10">300064</strain>
    </source>
</reference>
<dbReference type="PANTHER" id="PTHR21708">
    <property type="entry name" value="PROBABLE 2-DEHYDROPANTOATE 2-REDUCTASE"/>
    <property type="match status" value="1"/>
</dbReference>
<dbReference type="GO" id="GO:0008677">
    <property type="term" value="F:2-dehydropantoate 2-reductase activity"/>
    <property type="evidence" value="ECO:0007669"/>
    <property type="project" value="UniProtKB-EC"/>
</dbReference>
<evidence type="ECO:0000313" key="10">
    <source>
        <dbReference type="Proteomes" id="UP000238081"/>
    </source>
</evidence>
<dbReference type="InterPro" id="IPR013752">
    <property type="entry name" value="KPA_reductase"/>
</dbReference>
<dbReference type="InterPro" id="IPR008927">
    <property type="entry name" value="6-PGluconate_DH-like_C_sf"/>
</dbReference>
<evidence type="ECO:0000313" key="7">
    <source>
        <dbReference type="EMBL" id="GEQ20416.1"/>
    </source>
</evidence>
<evidence type="ECO:0000256" key="3">
    <source>
        <dbReference type="ARBA" id="ARBA00023002"/>
    </source>
</evidence>
<dbReference type="EMBL" id="LRDH01000139">
    <property type="protein sequence ID" value="PPV12591.1"/>
    <property type="molecule type" value="Genomic_DNA"/>
</dbReference>
<evidence type="ECO:0000259" key="6">
    <source>
        <dbReference type="Pfam" id="PF08546"/>
    </source>
</evidence>
<comment type="catalytic activity">
    <reaction evidence="4">
        <text>(R)-pantoate + NADP(+) = 2-dehydropantoate + NADPH + H(+)</text>
        <dbReference type="Rhea" id="RHEA:16233"/>
        <dbReference type="ChEBI" id="CHEBI:11561"/>
        <dbReference type="ChEBI" id="CHEBI:15378"/>
        <dbReference type="ChEBI" id="CHEBI:15980"/>
        <dbReference type="ChEBI" id="CHEBI:57783"/>
        <dbReference type="ChEBI" id="CHEBI:58349"/>
        <dbReference type="EC" id="1.1.1.169"/>
    </reaction>
</comment>
<protein>
    <recommendedName>
        <fullName evidence="4">2-dehydropantoate 2-reductase</fullName>
        <ecNumber evidence="4">1.1.1.169</ecNumber>
    </recommendedName>
    <alternativeName>
        <fullName evidence="4">Ketopantoate reductase</fullName>
    </alternativeName>
</protein>
<dbReference type="InterPro" id="IPR013328">
    <property type="entry name" value="6PGD_dom2"/>
</dbReference>
<dbReference type="NCBIfam" id="TIGR00745">
    <property type="entry name" value="apbA_panE"/>
    <property type="match status" value="1"/>
</dbReference>
<evidence type="ECO:0000259" key="5">
    <source>
        <dbReference type="Pfam" id="PF02558"/>
    </source>
</evidence>
<dbReference type="Proteomes" id="UP000474042">
    <property type="component" value="Unassembled WGS sequence"/>
</dbReference>
<dbReference type="EMBL" id="BKBC01000008">
    <property type="protein sequence ID" value="GEQ20416.1"/>
    <property type="molecule type" value="Genomic_DNA"/>
</dbReference>
<dbReference type="SUPFAM" id="SSF48179">
    <property type="entry name" value="6-phosphogluconate dehydrogenase C-terminal domain-like"/>
    <property type="match status" value="1"/>
</dbReference>
<dbReference type="AlphaFoldDB" id="A0A0A6PUN8"/>
<comment type="function">
    <text evidence="4">Catalyzes the NADPH-dependent reduction of ketopantoate into pantoic acid.</text>
</comment>
<evidence type="ECO:0000313" key="11">
    <source>
        <dbReference type="Proteomes" id="UP000321089"/>
    </source>
</evidence>
<dbReference type="SUPFAM" id="SSF51735">
    <property type="entry name" value="NAD(P)-binding Rossmann-fold domains"/>
    <property type="match status" value="1"/>
</dbReference>
<evidence type="ECO:0000313" key="9">
    <source>
        <dbReference type="EMBL" id="PPV12591.1"/>
    </source>
</evidence>
<reference evidence="8 12" key="3">
    <citation type="submission" date="2020-01" db="EMBL/GenBank/DDBJ databases">
        <title>Genome sequence of a 1,3-propanediol producer, Clostridium butyricum S3.</title>
        <authorList>
            <person name="Zhou J."/>
        </authorList>
    </citation>
    <scope>NUCLEOTIDE SEQUENCE [LARGE SCALE GENOMIC DNA]</scope>
    <source>
        <strain evidence="8 12">S3</strain>
    </source>
</reference>
<organism evidence="9 10">
    <name type="scientific">Clostridium butyricum</name>
    <dbReference type="NCBI Taxonomy" id="1492"/>
    <lineage>
        <taxon>Bacteria</taxon>
        <taxon>Bacillati</taxon>
        <taxon>Bacillota</taxon>
        <taxon>Clostridia</taxon>
        <taxon>Eubacteriales</taxon>
        <taxon>Clostridiaceae</taxon>
        <taxon>Clostridium</taxon>
    </lineage>
</organism>
<dbReference type="Gene3D" id="1.10.1040.10">
    <property type="entry name" value="N-(1-d-carboxylethyl)-l-norvaline Dehydrogenase, domain 2"/>
    <property type="match status" value="1"/>
</dbReference>
<name>A0A0A6PUN8_CLOBU</name>
<dbReference type="RefSeq" id="WP_002581517.1">
    <property type="nucleotide sequence ID" value="NZ_BKBC01000008.1"/>
</dbReference>
<evidence type="ECO:0000313" key="8">
    <source>
        <dbReference type="EMBL" id="NAS19030.1"/>
    </source>
</evidence>
<dbReference type="InterPro" id="IPR036291">
    <property type="entry name" value="NAD(P)-bd_dom_sf"/>
</dbReference>
<feature type="domain" description="Ketopantoate reductase N-terminal" evidence="5">
    <location>
        <begin position="3"/>
        <end position="147"/>
    </location>
</feature>
<dbReference type="PANTHER" id="PTHR21708:SF26">
    <property type="entry name" value="2-DEHYDROPANTOATE 2-REDUCTASE"/>
    <property type="match status" value="1"/>
</dbReference>
<dbReference type="UniPathway" id="UPA00028">
    <property type="reaction ID" value="UER00004"/>
</dbReference>
<comment type="similarity">
    <text evidence="1 4">Belongs to the ketopantoate reductase family.</text>
</comment>
<dbReference type="InterPro" id="IPR003710">
    <property type="entry name" value="ApbA"/>
</dbReference>
<accession>A0A0A6PUN8</accession>
<keyword evidence="3 4" id="KW-0560">Oxidoreductase</keyword>
<feature type="domain" description="Ketopantoate reductase C-terminal" evidence="6">
    <location>
        <begin position="181"/>
        <end position="304"/>
    </location>
</feature>
<proteinExistence type="inferred from homology"/>
<reference evidence="7 11" key="2">
    <citation type="submission" date="2019-07" db="EMBL/GenBank/DDBJ databases">
        <title>Whole genome shotgun sequence of Clostridium butyricum NBRC 3858.</title>
        <authorList>
            <person name="Hosoyama A."/>
            <person name="Uohara A."/>
            <person name="Ohji S."/>
            <person name="Ichikawa N."/>
        </authorList>
    </citation>
    <scope>NUCLEOTIDE SEQUENCE [LARGE SCALE GENOMIC DNA]</scope>
    <source>
        <strain evidence="7 11">NBRC 3858</strain>
    </source>
</reference>
<evidence type="ECO:0000256" key="2">
    <source>
        <dbReference type="ARBA" id="ARBA00022857"/>
    </source>
</evidence>
<gene>
    <name evidence="9" type="ORF">AWN73_18515</name>
    <name evidence="7" type="ORF">CBU02nite_09220</name>
    <name evidence="8" type="ORF">GND98_014405</name>
</gene>
<sequence>MKIGVIGIGALGGYLSTMLCKAYNEVYIISDGEKMKNIIENGITLNSDIHGNFNVNPHMVTNNPYNVGIVDVMFVCVRGSSLKSVARLIQPMIGDYTVVVPLGCGVDSGTRLFSYLNKGKILESVAYIRARSLETGVIFHKNSNTRFIISSNKRRPVYDINLEIVQNILIKSGINCEIREDVEAEAWNRYVFNCAFNITDSYYDVGVKGILEDRMKFETFCKIAKECESIGRSKGVNLHKNIYKATIDYLKKLSKWTISSMHNDIIHGRRIEIEQYCYDLCRMGEETGISTPYIKMACNKLKVLQTV</sequence>
<dbReference type="Proteomes" id="UP000321089">
    <property type="component" value="Unassembled WGS sequence"/>
</dbReference>
<dbReference type="Proteomes" id="UP000238081">
    <property type="component" value="Unassembled WGS sequence"/>
</dbReference>
<keyword evidence="2 4" id="KW-0521">NADP</keyword>